<dbReference type="Proteomes" id="UP001174909">
    <property type="component" value="Unassembled WGS sequence"/>
</dbReference>
<organism evidence="1 2">
    <name type="scientific">Geodia barretti</name>
    <name type="common">Barrett's horny sponge</name>
    <dbReference type="NCBI Taxonomy" id="519541"/>
    <lineage>
        <taxon>Eukaryota</taxon>
        <taxon>Metazoa</taxon>
        <taxon>Porifera</taxon>
        <taxon>Demospongiae</taxon>
        <taxon>Heteroscleromorpha</taxon>
        <taxon>Tetractinellida</taxon>
        <taxon>Astrophorina</taxon>
        <taxon>Geodiidae</taxon>
        <taxon>Geodia</taxon>
    </lineage>
</organism>
<dbReference type="SUPFAM" id="SSF51735">
    <property type="entry name" value="NAD(P)-binding Rossmann-fold domains"/>
    <property type="match status" value="1"/>
</dbReference>
<reference evidence="1" key="1">
    <citation type="submission" date="2023-03" db="EMBL/GenBank/DDBJ databases">
        <authorList>
            <person name="Steffen K."/>
            <person name="Cardenas P."/>
        </authorList>
    </citation>
    <scope>NUCLEOTIDE SEQUENCE</scope>
</reference>
<keyword evidence="2" id="KW-1185">Reference proteome</keyword>
<dbReference type="Gene3D" id="3.40.50.720">
    <property type="entry name" value="NAD(P)-binding Rossmann-like Domain"/>
    <property type="match status" value="1"/>
</dbReference>
<sequence length="285" mass="31869">MLRTEQPDLVHLVAMPDQWRELMPMVSELGVPACIVEKPIACGVEDWRFLCELEAQTSTKFGVGKQYRWHPDFTNCRQAVESGELGKIRLLDFSCGMNLTAQGTHIIDWAMSLNNDSPIVRVFGTASGAESLDNGYPAPDTTSCQVLFENGVYGFWNTGFTSPRVMDDDAIYKHCRVAAYGENGHVLFEEFSRWEIATIGVTENGVQTPDSWRAKNDLAQANLTQAMFDWIEDDTRPVETNLKLALHQFNAVLGIYASAISYKPIDLPFDPPADLDSQLLEVLAR</sequence>
<name>A0AA35SJP3_GEOBA</name>
<comment type="caution">
    <text evidence="1">The sequence shown here is derived from an EMBL/GenBank/DDBJ whole genome shotgun (WGS) entry which is preliminary data.</text>
</comment>
<protein>
    <recommendedName>
        <fullName evidence="3">Oxidoreductase</fullName>
    </recommendedName>
</protein>
<proteinExistence type="predicted"/>
<dbReference type="Gene3D" id="3.30.360.10">
    <property type="entry name" value="Dihydrodipicolinate Reductase, domain 2"/>
    <property type="match status" value="1"/>
</dbReference>
<dbReference type="PANTHER" id="PTHR43249:SF1">
    <property type="entry name" value="D-GLUCOSIDE 3-DEHYDROGENASE"/>
    <property type="match status" value="1"/>
</dbReference>
<accession>A0AA35SJP3</accession>
<evidence type="ECO:0008006" key="3">
    <source>
        <dbReference type="Google" id="ProtNLM"/>
    </source>
</evidence>
<gene>
    <name evidence="1" type="ORF">GBAR_LOCUS16942</name>
</gene>
<evidence type="ECO:0000313" key="1">
    <source>
        <dbReference type="EMBL" id="CAI8029856.1"/>
    </source>
</evidence>
<dbReference type="InterPro" id="IPR036291">
    <property type="entry name" value="NAD(P)-bd_dom_sf"/>
</dbReference>
<evidence type="ECO:0000313" key="2">
    <source>
        <dbReference type="Proteomes" id="UP001174909"/>
    </source>
</evidence>
<dbReference type="SUPFAM" id="SSF55347">
    <property type="entry name" value="Glyceraldehyde-3-phosphate dehydrogenase-like, C-terminal domain"/>
    <property type="match status" value="1"/>
</dbReference>
<dbReference type="AlphaFoldDB" id="A0AA35SJP3"/>
<dbReference type="PANTHER" id="PTHR43249">
    <property type="entry name" value="UDP-N-ACETYL-2-AMINO-2-DEOXY-D-GLUCURONATE OXIDASE"/>
    <property type="match status" value="1"/>
</dbReference>
<dbReference type="InterPro" id="IPR052515">
    <property type="entry name" value="Gfo/Idh/MocA_Oxidoreductase"/>
</dbReference>
<dbReference type="EMBL" id="CASHTH010002442">
    <property type="protein sequence ID" value="CAI8029856.1"/>
    <property type="molecule type" value="Genomic_DNA"/>
</dbReference>